<dbReference type="PROSITE" id="PS50905">
    <property type="entry name" value="FERRITIN_LIKE"/>
    <property type="match status" value="1"/>
</dbReference>
<dbReference type="EMBL" id="JAGJRS010000026">
    <property type="protein sequence ID" value="MBP1475288.1"/>
    <property type="molecule type" value="Genomic_DNA"/>
</dbReference>
<dbReference type="CDD" id="cd00657">
    <property type="entry name" value="Ferritin_like"/>
    <property type="match status" value="1"/>
</dbReference>
<dbReference type="RefSeq" id="WP_209621731.1">
    <property type="nucleotide sequence ID" value="NZ_JAGJRS010000026.1"/>
</dbReference>
<evidence type="ECO:0000313" key="6">
    <source>
        <dbReference type="Proteomes" id="UP000823790"/>
    </source>
</evidence>
<dbReference type="SUPFAM" id="SSF47240">
    <property type="entry name" value="Ferritin-like"/>
    <property type="match status" value="1"/>
</dbReference>
<organism evidence="5 6">
    <name type="scientific">Frateuria flava</name>
    <dbReference type="NCBI Taxonomy" id="2821489"/>
    <lineage>
        <taxon>Bacteria</taxon>
        <taxon>Pseudomonadati</taxon>
        <taxon>Pseudomonadota</taxon>
        <taxon>Gammaproteobacteria</taxon>
        <taxon>Lysobacterales</taxon>
        <taxon>Rhodanobacteraceae</taxon>
        <taxon>Frateuria</taxon>
    </lineage>
</organism>
<dbReference type="InterPro" id="IPR009078">
    <property type="entry name" value="Ferritin-like_SF"/>
</dbReference>
<evidence type="ECO:0000259" key="4">
    <source>
        <dbReference type="PROSITE" id="PS50905"/>
    </source>
</evidence>
<evidence type="ECO:0000256" key="1">
    <source>
        <dbReference type="ARBA" id="ARBA00022434"/>
    </source>
</evidence>
<dbReference type="Proteomes" id="UP000823790">
    <property type="component" value="Unassembled WGS sequence"/>
</dbReference>
<keyword evidence="1" id="KW-0409">Iron storage</keyword>
<evidence type="ECO:0000256" key="2">
    <source>
        <dbReference type="ARBA" id="ARBA00023004"/>
    </source>
</evidence>
<sequence>MASKPFLTDIEAIRKRAREHIDQGAITAGYTADRETVIKLLNEALATEIVCTLRYKYHYYMASGIHSQAVKAEFLEHAQQEQEHADRIAERITQLDGKPNFNPDGLLSRAHADYAEGADLLDMIKEDLIAERIAIDTYRAIIEYIGSDDPTTRRIMEEVLAQEEEHAEDMATLLAQLGEKGEPARPAQAQPAAQPSSNAGSGWQH</sequence>
<dbReference type="InterPro" id="IPR008331">
    <property type="entry name" value="Ferritin_DPS_dom"/>
</dbReference>
<proteinExistence type="predicted"/>
<protein>
    <recommendedName>
        <fullName evidence="4">Ferritin-like diiron domain-containing protein</fullName>
    </recommendedName>
</protein>
<comment type="caution">
    <text evidence="5">The sequence shown here is derived from an EMBL/GenBank/DDBJ whole genome shotgun (WGS) entry which is preliminary data.</text>
</comment>
<accession>A0ABS4DQR3</accession>
<keyword evidence="6" id="KW-1185">Reference proteome</keyword>
<gene>
    <name evidence="5" type="ORF">J7I44_13320</name>
</gene>
<dbReference type="PIRSF" id="PIRSF018063">
    <property type="entry name" value="Ferrtn_UCP018063"/>
    <property type="match status" value="1"/>
</dbReference>
<feature type="compositionally biased region" description="Polar residues" evidence="3">
    <location>
        <begin position="196"/>
        <end position="205"/>
    </location>
</feature>
<dbReference type="Pfam" id="PF00210">
    <property type="entry name" value="Ferritin"/>
    <property type="match status" value="1"/>
</dbReference>
<feature type="compositionally biased region" description="Low complexity" evidence="3">
    <location>
        <begin position="184"/>
        <end position="195"/>
    </location>
</feature>
<dbReference type="InterPro" id="IPR012347">
    <property type="entry name" value="Ferritin-like"/>
</dbReference>
<dbReference type="PANTHER" id="PTHR30295">
    <property type="entry name" value="BACTERIOFERRITIN"/>
    <property type="match status" value="1"/>
</dbReference>
<dbReference type="InterPro" id="IPR009040">
    <property type="entry name" value="Ferritin-like_diiron"/>
</dbReference>
<reference evidence="5 6" key="1">
    <citation type="submission" date="2021-04" db="EMBL/GenBank/DDBJ databases">
        <authorList>
            <person name="Huq M.A."/>
        </authorList>
    </citation>
    <scope>NUCLEOTIDE SEQUENCE [LARGE SCALE GENOMIC DNA]</scope>
    <source>
        <strain evidence="5 6">MAH-13</strain>
    </source>
</reference>
<name>A0ABS4DQR3_9GAMM</name>
<keyword evidence="2" id="KW-0408">Iron</keyword>
<feature type="region of interest" description="Disordered" evidence="3">
    <location>
        <begin position="174"/>
        <end position="205"/>
    </location>
</feature>
<dbReference type="InterPro" id="IPR014490">
    <property type="entry name" value="Dps-like"/>
</dbReference>
<dbReference type="PANTHER" id="PTHR30295:SF1">
    <property type="entry name" value="DNA PROTECTION DURING STARVATION PROTEIN"/>
    <property type="match status" value="1"/>
</dbReference>
<evidence type="ECO:0000256" key="3">
    <source>
        <dbReference type="SAM" id="MobiDB-lite"/>
    </source>
</evidence>
<dbReference type="Gene3D" id="1.20.1260.10">
    <property type="match status" value="1"/>
</dbReference>
<evidence type="ECO:0000313" key="5">
    <source>
        <dbReference type="EMBL" id="MBP1475288.1"/>
    </source>
</evidence>
<feature type="domain" description="Ferritin-like diiron" evidence="4">
    <location>
        <begin position="31"/>
        <end position="181"/>
    </location>
</feature>